<comment type="caution">
    <text evidence="2">The sequence shown here is derived from an EMBL/GenBank/DDBJ whole genome shotgun (WGS) entry which is preliminary data.</text>
</comment>
<feature type="region of interest" description="Disordered" evidence="1">
    <location>
        <begin position="1"/>
        <end position="25"/>
    </location>
</feature>
<protein>
    <recommendedName>
        <fullName evidence="4">Retrotransposon Copia-like N-terminal domain-containing protein</fullName>
    </recommendedName>
</protein>
<evidence type="ECO:0000313" key="2">
    <source>
        <dbReference type="EMBL" id="KAH6834677.1"/>
    </source>
</evidence>
<dbReference type="Proteomes" id="UP001190926">
    <property type="component" value="Unassembled WGS sequence"/>
</dbReference>
<evidence type="ECO:0000256" key="1">
    <source>
        <dbReference type="SAM" id="MobiDB-lite"/>
    </source>
</evidence>
<reference evidence="2 3" key="1">
    <citation type="journal article" date="2021" name="Nat. Commun.">
        <title>Incipient diploidization of the medicinal plant Perilla within 10,000 years.</title>
        <authorList>
            <person name="Zhang Y."/>
            <person name="Shen Q."/>
            <person name="Leng L."/>
            <person name="Zhang D."/>
            <person name="Chen S."/>
            <person name="Shi Y."/>
            <person name="Ning Z."/>
            <person name="Chen S."/>
        </authorList>
    </citation>
    <scope>NUCLEOTIDE SEQUENCE [LARGE SCALE GENOMIC DNA]</scope>
    <source>
        <strain evidence="3">cv. PC099</strain>
    </source>
</reference>
<name>A0AAD4JJ08_PERFH</name>
<evidence type="ECO:0008006" key="4">
    <source>
        <dbReference type="Google" id="ProtNLM"/>
    </source>
</evidence>
<evidence type="ECO:0000313" key="3">
    <source>
        <dbReference type="Proteomes" id="UP001190926"/>
    </source>
</evidence>
<accession>A0AAD4JJ08</accession>
<gene>
    <name evidence="2" type="ORF">C2S53_019819</name>
</gene>
<proteinExistence type="predicted"/>
<dbReference type="EMBL" id="SDAM02000045">
    <property type="protein sequence ID" value="KAH6834677.1"/>
    <property type="molecule type" value="Genomic_DNA"/>
</dbReference>
<feature type="region of interest" description="Disordered" evidence="1">
    <location>
        <begin position="66"/>
        <end position="86"/>
    </location>
</feature>
<organism evidence="2 3">
    <name type="scientific">Perilla frutescens var. hirtella</name>
    <name type="common">Perilla citriodora</name>
    <name type="synonym">Perilla setoyensis</name>
    <dbReference type="NCBI Taxonomy" id="608512"/>
    <lineage>
        <taxon>Eukaryota</taxon>
        <taxon>Viridiplantae</taxon>
        <taxon>Streptophyta</taxon>
        <taxon>Embryophyta</taxon>
        <taxon>Tracheophyta</taxon>
        <taxon>Spermatophyta</taxon>
        <taxon>Magnoliopsida</taxon>
        <taxon>eudicotyledons</taxon>
        <taxon>Gunneridae</taxon>
        <taxon>Pentapetalae</taxon>
        <taxon>asterids</taxon>
        <taxon>lamiids</taxon>
        <taxon>Lamiales</taxon>
        <taxon>Lamiaceae</taxon>
        <taxon>Nepetoideae</taxon>
        <taxon>Elsholtzieae</taxon>
        <taxon>Perilla</taxon>
    </lineage>
</organism>
<keyword evidence="3" id="KW-1185">Reference proteome</keyword>
<dbReference type="AlphaFoldDB" id="A0AAD4JJ08"/>
<sequence>MSNEIQTNNPNPTVQTTNPNPTGQNELTLQIANLVRNSDNVTLRFKLDGNNYPLWARLMRVAIGSRGKSSHNTGQPPPPKETNPTYYQWEKTDCSYRTWKGD</sequence>